<keyword evidence="5" id="KW-1185">Reference proteome</keyword>
<feature type="domain" description="Peptidase M16 N-terminal" evidence="2">
    <location>
        <begin position="50"/>
        <end position="182"/>
    </location>
</feature>
<dbReference type="Pfam" id="PF05193">
    <property type="entry name" value="Peptidase_M16_C"/>
    <property type="match status" value="1"/>
</dbReference>
<reference evidence="4 5" key="1">
    <citation type="submission" date="2013-01" db="EMBL/GenBank/DDBJ databases">
        <authorList>
            <person name="Fiebig A."/>
            <person name="Goeker M."/>
            <person name="Klenk H.-P.P."/>
        </authorList>
    </citation>
    <scope>NUCLEOTIDE SEQUENCE [LARGE SCALE GENOMIC DNA]</scope>
    <source>
        <strain evidence="4 5">DSM 24838</strain>
    </source>
</reference>
<name>A0A0D0QEY0_9RHOB</name>
<proteinExistence type="predicted"/>
<dbReference type="PANTHER" id="PTHR11851">
    <property type="entry name" value="METALLOPROTEASE"/>
    <property type="match status" value="1"/>
</dbReference>
<protein>
    <submittedName>
        <fullName evidence="4">Putative Zn-dependent peptidase</fullName>
    </submittedName>
</protein>
<feature type="signal peptide" evidence="1">
    <location>
        <begin position="1"/>
        <end position="26"/>
    </location>
</feature>
<evidence type="ECO:0000313" key="4">
    <source>
        <dbReference type="EMBL" id="KIQ70887.1"/>
    </source>
</evidence>
<comment type="caution">
    <text evidence="4">The sequence shown here is derived from an EMBL/GenBank/DDBJ whole genome shotgun (WGS) entry which is preliminary data.</text>
</comment>
<dbReference type="STRING" id="1123501.Wenmar_00261"/>
<dbReference type="InterPro" id="IPR011249">
    <property type="entry name" value="Metalloenz_LuxS/M16"/>
</dbReference>
<evidence type="ECO:0000259" key="3">
    <source>
        <dbReference type="Pfam" id="PF05193"/>
    </source>
</evidence>
<dbReference type="EMBL" id="AONG01000003">
    <property type="protein sequence ID" value="KIQ70887.1"/>
    <property type="molecule type" value="Genomic_DNA"/>
</dbReference>
<dbReference type="PANTHER" id="PTHR11851:SF224">
    <property type="entry name" value="PROCESSING PROTEASE"/>
    <property type="match status" value="1"/>
</dbReference>
<dbReference type="PATRIC" id="fig|1123501.6.peg.318"/>
<dbReference type="InterPro" id="IPR011765">
    <property type="entry name" value="Pept_M16_N"/>
</dbReference>
<feature type="chain" id="PRO_5002230647" evidence="1">
    <location>
        <begin position="27"/>
        <end position="443"/>
    </location>
</feature>
<dbReference type="InterPro" id="IPR050361">
    <property type="entry name" value="MPP/UQCRC_Complex"/>
</dbReference>
<feature type="domain" description="Peptidase M16 C-terminal" evidence="3">
    <location>
        <begin position="194"/>
        <end position="367"/>
    </location>
</feature>
<dbReference type="eggNOG" id="COG0612">
    <property type="taxonomic scope" value="Bacteria"/>
</dbReference>
<dbReference type="AlphaFoldDB" id="A0A0D0QEY0"/>
<organism evidence="4 5">
    <name type="scientific">Wenxinia marina DSM 24838</name>
    <dbReference type="NCBI Taxonomy" id="1123501"/>
    <lineage>
        <taxon>Bacteria</taxon>
        <taxon>Pseudomonadati</taxon>
        <taxon>Pseudomonadota</taxon>
        <taxon>Alphaproteobacteria</taxon>
        <taxon>Rhodobacterales</taxon>
        <taxon>Roseobacteraceae</taxon>
        <taxon>Wenxinia</taxon>
    </lineage>
</organism>
<dbReference type="Pfam" id="PF00675">
    <property type="entry name" value="Peptidase_M16"/>
    <property type="match status" value="1"/>
</dbReference>
<evidence type="ECO:0000259" key="2">
    <source>
        <dbReference type="Pfam" id="PF00675"/>
    </source>
</evidence>
<keyword evidence="1" id="KW-0732">Signal</keyword>
<dbReference type="Proteomes" id="UP000035100">
    <property type="component" value="Unassembled WGS sequence"/>
</dbReference>
<dbReference type="GO" id="GO:0046872">
    <property type="term" value="F:metal ion binding"/>
    <property type="evidence" value="ECO:0007669"/>
    <property type="project" value="InterPro"/>
</dbReference>
<sequence>MMRAPALTFVAATFAALVSFVAPARAEIEIQTHTSPGGIEFWLVEEHSLPFLALDIIFKGGANLEPAEIRGATNLMMATLEEGSGDMDARAFQAAREGLAADFGYDAYDDSVSVSARVLTENRDEALALLRQSILEPTFDQVAVDRVRGQVLAGIASDAVRPNSIAGETFWSMAYPDHPYGSDMDGTVETVNALTPEDLEQVRQAVLTRERIAVGAVGDITADELGPLLDDLLGDLPEEAPELTPEAPYDLAGGVTVVPFETPQSVAIFAQAAPERDSDDFFAVYVLNHILGGGGFESRLMDEVREKRGLTYGIGTSIVNRDQTDLWIGSVASGNATIAEAVEVTRGVWAEVAQNGVTQEELDAAKTYITGEYPLRFDGNGTIAGILAGMQYIGLGPEYVTERNGFVEAVTLEDVNRAAREWMDPDALRFVVVGQPEGLESTD</sequence>
<dbReference type="Gene3D" id="3.30.830.10">
    <property type="entry name" value="Metalloenzyme, LuxS/M16 peptidase-like"/>
    <property type="match status" value="2"/>
</dbReference>
<accession>A0A0D0QEY0</accession>
<dbReference type="InterPro" id="IPR007863">
    <property type="entry name" value="Peptidase_M16_C"/>
</dbReference>
<gene>
    <name evidence="4" type="ORF">Wenmar_00261</name>
</gene>
<dbReference type="SUPFAM" id="SSF63411">
    <property type="entry name" value="LuxS/MPP-like metallohydrolase"/>
    <property type="match status" value="2"/>
</dbReference>
<evidence type="ECO:0000256" key="1">
    <source>
        <dbReference type="SAM" id="SignalP"/>
    </source>
</evidence>
<evidence type="ECO:0000313" key="5">
    <source>
        <dbReference type="Proteomes" id="UP000035100"/>
    </source>
</evidence>